<proteinExistence type="predicted"/>
<comment type="subcellular location">
    <subcellularLocation>
        <location evidence="2">Membrane</location>
    </subcellularLocation>
</comment>
<dbReference type="Proteomes" id="UP000007271">
    <property type="component" value="Unassembled WGS sequence"/>
</dbReference>
<evidence type="ECO:0000313" key="14">
    <source>
        <dbReference type="Proteomes" id="UP000007271"/>
    </source>
</evidence>
<keyword evidence="8 11" id="KW-1133">Transmembrane helix</keyword>
<gene>
    <name evidence="13" type="ORF">A11Y_16430</name>
</gene>
<dbReference type="CDD" id="cd00075">
    <property type="entry name" value="HATPase"/>
    <property type="match status" value="1"/>
</dbReference>
<dbReference type="FunFam" id="1.10.287.130:FF:000001">
    <property type="entry name" value="Two-component sensor histidine kinase"/>
    <property type="match status" value="1"/>
</dbReference>
<dbReference type="InterPro" id="IPR036097">
    <property type="entry name" value="HisK_dim/P_sf"/>
</dbReference>
<dbReference type="SMART" id="SM00388">
    <property type="entry name" value="HisKA"/>
    <property type="match status" value="1"/>
</dbReference>
<dbReference type="STRING" id="1185325.A11Y_16430"/>
<dbReference type="SUPFAM" id="SSF47384">
    <property type="entry name" value="Homodimeric domain of signal transducing histidine kinase"/>
    <property type="match status" value="1"/>
</dbReference>
<feature type="transmembrane region" description="Helical" evidence="11">
    <location>
        <begin position="158"/>
        <end position="182"/>
    </location>
</feature>
<feature type="domain" description="Histidine kinase" evidence="12">
    <location>
        <begin position="247"/>
        <end position="459"/>
    </location>
</feature>
<dbReference type="Pfam" id="PF00512">
    <property type="entry name" value="HisKA"/>
    <property type="match status" value="1"/>
</dbReference>
<feature type="transmembrane region" description="Helical" evidence="11">
    <location>
        <begin position="15"/>
        <end position="40"/>
    </location>
</feature>
<keyword evidence="10 11" id="KW-0472">Membrane</keyword>
<comment type="caution">
    <text evidence="13">The sequence shown here is derived from an EMBL/GenBank/DDBJ whole genome shotgun (WGS) entry which is preliminary data.</text>
</comment>
<dbReference type="InterPro" id="IPR005467">
    <property type="entry name" value="His_kinase_dom"/>
</dbReference>
<evidence type="ECO:0000256" key="8">
    <source>
        <dbReference type="ARBA" id="ARBA00022989"/>
    </source>
</evidence>
<dbReference type="Gene3D" id="1.10.287.130">
    <property type="match status" value="1"/>
</dbReference>
<dbReference type="PROSITE" id="PS50109">
    <property type="entry name" value="HIS_KIN"/>
    <property type="match status" value="1"/>
</dbReference>
<comment type="catalytic activity">
    <reaction evidence="1">
        <text>ATP + protein L-histidine = ADP + protein N-phospho-L-histidine.</text>
        <dbReference type="EC" id="2.7.13.3"/>
    </reaction>
</comment>
<evidence type="ECO:0000256" key="11">
    <source>
        <dbReference type="SAM" id="Phobius"/>
    </source>
</evidence>
<dbReference type="AlphaFoldDB" id="J3JCC9"/>
<dbReference type="PANTHER" id="PTHR45436:SF5">
    <property type="entry name" value="SENSOR HISTIDINE KINASE TRCS"/>
    <property type="match status" value="1"/>
</dbReference>
<name>J3JCC9_9LACO</name>
<organism evidence="13 14">
    <name type="scientific">Loigolactobacillus coryniformis subsp. coryniformis CECT 5711</name>
    <dbReference type="NCBI Taxonomy" id="1185325"/>
    <lineage>
        <taxon>Bacteria</taxon>
        <taxon>Bacillati</taxon>
        <taxon>Bacillota</taxon>
        <taxon>Bacilli</taxon>
        <taxon>Lactobacillales</taxon>
        <taxon>Lactobacillaceae</taxon>
        <taxon>Loigolactobacillus</taxon>
    </lineage>
</organism>
<sequence length="462" mass="52094">MKSNNNSSAAQITRAYAWMLLALTTIISLAIITVVGYNLVENKRQQAISLMGSLQHSFIDNQPDWDYWAYTSPIDTSNTFVKITDDFPKKPTKTFYSKNTESFLDNTWDTWPLLSHIQYQDDQGFYYHILTTKTDKKGKKIHYEIWLSLNNAIHLFRLILEIIISITLLGFIVGAWLISLLAKRLNAPLVHLTVTAHKIVERPEMTHHEKLPVPQRPQEVHDLSLEFNRLLSHLNQQVIRDHQFVSDASHELRTPLAGIRGHVALIKRHGTAHPEIIANSLSFIDTESQRMQELIEDLLQLSRMDHAHLTLATTDMTTLIQTISQRYQTQIPQPVQLQLQANVSASVNAPSVEQILIGLLANASKYSPPDQPIIISLTQHQHNVYLTVADQGVGISAADKVKIFERFYRVDSSRSQKIAGTGLGLAIVARLVTLNHGKIVVTDNQPTGSQFRINFTAASPNS</sequence>
<dbReference type="PATRIC" id="fig|1185325.3.peg.482"/>
<dbReference type="Pfam" id="PF02518">
    <property type="entry name" value="HATPase_c"/>
    <property type="match status" value="1"/>
</dbReference>
<dbReference type="PANTHER" id="PTHR45436">
    <property type="entry name" value="SENSOR HISTIDINE KINASE YKOH"/>
    <property type="match status" value="1"/>
</dbReference>
<evidence type="ECO:0000256" key="10">
    <source>
        <dbReference type="ARBA" id="ARBA00023136"/>
    </source>
</evidence>
<dbReference type="EMBL" id="AKFP01000007">
    <property type="protein sequence ID" value="EJN56494.1"/>
    <property type="molecule type" value="Genomic_DNA"/>
</dbReference>
<evidence type="ECO:0000256" key="7">
    <source>
        <dbReference type="ARBA" id="ARBA00022777"/>
    </source>
</evidence>
<dbReference type="InterPro" id="IPR036890">
    <property type="entry name" value="HATPase_C_sf"/>
</dbReference>
<evidence type="ECO:0000259" key="12">
    <source>
        <dbReference type="PROSITE" id="PS50109"/>
    </source>
</evidence>
<dbReference type="SUPFAM" id="SSF55874">
    <property type="entry name" value="ATPase domain of HSP90 chaperone/DNA topoisomerase II/histidine kinase"/>
    <property type="match status" value="1"/>
</dbReference>
<evidence type="ECO:0000256" key="1">
    <source>
        <dbReference type="ARBA" id="ARBA00000085"/>
    </source>
</evidence>
<keyword evidence="9" id="KW-0902">Two-component regulatory system</keyword>
<evidence type="ECO:0000313" key="13">
    <source>
        <dbReference type="EMBL" id="EJN56494.1"/>
    </source>
</evidence>
<dbReference type="CDD" id="cd00082">
    <property type="entry name" value="HisKA"/>
    <property type="match status" value="1"/>
</dbReference>
<dbReference type="EC" id="2.7.13.3" evidence="3"/>
<keyword evidence="5" id="KW-0808">Transferase</keyword>
<keyword evidence="7 13" id="KW-0418">Kinase</keyword>
<dbReference type="Gene3D" id="3.30.565.10">
    <property type="entry name" value="Histidine kinase-like ATPase, C-terminal domain"/>
    <property type="match status" value="1"/>
</dbReference>
<dbReference type="InterPro" id="IPR003661">
    <property type="entry name" value="HisK_dim/P_dom"/>
</dbReference>
<dbReference type="GO" id="GO:0005886">
    <property type="term" value="C:plasma membrane"/>
    <property type="evidence" value="ECO:0007669"/>
    <property type="project" value="TreeGrafter"/>
</dbReference>
<protein>
    <recommendedName>
        <fullName evidence="3">histidine kinase</fullName>
        <ecNumber evidence="3">2.7.13.3</ecNumber>
    </recommendedName>
</protein>
<dbReference type="RefSeq" id="WP_004562534.1">
    <property type="nucleotide sequence ID" value="NZ_AKFP01000007.1"/>
</dbReference>
<evidence type="ECO:0000256" key="9">
    <source>
        <dbReference type="ARBA" id="ARBA00023012"/>
    </source>
</evidence>
<evidence type="ECO:0000256" key="3">
    <source>
        <dbReference type="ARBA" id="ARBA00012438"/>
    </source>
</evidence>
<dbReference type="Gene3D" id="6.10.340.10">
    <property type="match status" value="1"/>
</dbReference>
<dbReference type="FunFam" id="3.30.565.10:FF:000006">
    <property type="entry name" value="Sensor histidine kinase WalK"/>
    <property type="match status" value="1"/>
</dbReference>
<dbReference type="GO" id="GO:0000155">
    <property type="term" value="F:phosphorelay sensor kinase activity"/>
    <property type="evidence" value="ECO:0007669"/>
    <property type="project" value="InterPro"/>
</dbReference>
<dbReference type="SMART" id="SM00387">
    <property type="entry name" value="HATPase_c"/>
    <property type="match status" value="1"/>
</dbReference>
<evidence type="ECO:0000256" key="6">
    <source>
        <dbReference type="ARBA" id="ARBA00022692"/>
    </source>
</evidence>
<keyword evidence="4" id="KW-0597">Phosphoprotein</keyword>
<keyword evidence="6 11" id="KW-0812">Transmembrane</keyword>
<evidence type="ECO:0000256" key="2">
    <source>
        <dbReference type="ARBA" id="ARBA00004370"/>
    </source>
</evidence>
<dbReference type="InterPro" id="IPR050428">
    <property type="entry name" value="TCS_sensor_his_kinase"/>
</dbReference>
<evidence type="ECO:0000256" key="5">
    <source>
        <dbReference type="ARBA" id="ARBA00022679"/>
    </source>
</evidence>
<accession>J3JCC9</accession>
<dbReference type="InterPro" id="IPR004358">
    <property type="entry name" value="Sig_transdc_His_kin-like_C"/>
</dbReference>
<reference evidence="13 14" key="1">
    <citation type="submission" date="2012-05" db="EMBL/GenBank/DDBJ databases">
        <title>Complete Genome Sequence of Lactobacillus coryniformis CECT5711.</title>
        <authorList>
            <person name="Rodriguez J.M."/>
        </authorList>
    </citation>
    <scope>NUCLEOTIDE SEQUENCE [LARGE SCALE GENOMIC DNA]</scope>
    <source>
        <strain evidence="14">CECT5711</strain>
    </source>
</reference>
<evidence type="ECO:0000256" key="4">
    <source>
        <dbReference type="ARBA" id="ARBA00022553"/>
    </source>
</evidence>
<dbReference type="PRINTS" id="PR00344">
    <property type="entry name" value="BCTRLSENSOR"/>
</dbReference>
<dbReference type="InterPro" id="IPR003594">
    <property type="entry name" value="HATPase_dom"/>
</dbReference>